<keyword evidence="1" id="KW-1133">Transmembrane helix</keyword>
<evidence type="ECO:0000313" key="3">
    <source>
        <dbReference type="Proteomes" id="UP000319514"/>
    </source>
</evidence>
<accession>A0A542ZF46</accession>
<dbReference type="Proteomes" id="UP000319514">
    <property type="component" value="Unassembled WGS sequence"/>
</dbReference>
<name>A0A542ZF46_9MICO</name>
<protein>
    <recommendedName>
        <fullName evidence="4">VTT domain-containing protein</fullName>
    </recommendedName>
</protein>
<keyword evidence="1" id="KW-0812">Transmembrane</keyword>
<dbReference type="AlphaFoldDB" id="A0A542ZF46"/>
<keyword evidence="1" id="KW-0472">Membrane</keyword>
<proteinExistence type="predicted"/>
<feature type="transmembrane region" description="Helical" evidence="1">
    <location>
        <begin position="7"/>
        <end position="28"/>
    </location>
</feature>
<organism evidence="2 3">
    <name type="scientific">Oryzihumus leptocrescens</name>
    <dbReference type="NCBI Taxonomy" id="297536"/>
    <lineage>
        <taxon>Bacteria</taxon>
        <taxon>Bacillati</taxon>
        <taxon>Actinomycetota</taxon>
        <taxon>Actinomycetes</taxon>
        <taxon>Micrococcales</taxon>
        <taxon>Intrasporangiaceae</taxon>
        <taxon>Oryzihumus</taxon>
    </lineage>
</organism>
<feature type="transmembrane region" description="Helical" evidence="1">
    <location>
        <begin position="159"/>
        <end position="179"/>
    </location>
</feature>
<evidence type="ECO:0000256" key="1">
    <source>
        <dbReference type="SAM" id="Phobius"/>
    </source>
</evidence>
<reference evidence="2 3" key="1">
    <citation type="submission" date="2019-06" db="EMBL/GenBank/DDBJ databases">
        <title>Sequencing the genomes of 1000 actinobacteria strains.</title>
        <authorList>
            <person name="Klenk H.-P."/>
        </authorList>
    </citation>
    <scope>NUCLEOTIDE SEQUENCE [LARGE SCALE GENOMIC DNA]</scope>
    <source>
        <strain evidence="2 3">DSM 18082</strain>
    </source>
</reference>
<evidence type="ECO:0008006" key="4">
    <source>
        <dbReference type="Google" id="ProtNLM"/>
    </source>
</evidence>
<evidence type="ECO:0000313" key="2">
    <source>
        <dbReference type="EMBL" id="TQL58931.1"/>
    </source>
</evidence>
<keyword evidence="3" id="KW-1185">Reference proteome</keyword>
<dbReference type="EMBL" id="VFOQ01000001">
    <property type="protein sequence ID" value="TQL58931.1"/>
    <property type="molecule type" value="Genomic_DNA"/>
</dbReference>
<dbReference type="RefSeq" id="WP_221632397.1">
    <property type="nucleotide sequence ID" value="NZ_BAAAKX010000003.1"/>
</dbReference>
<sequence>MDRVDAYLLVAFSVFAVNLLPAFGPPTWAVLVLWYLHGGLTVAVLVAVGAVAAACGRLVLAWGTRRLGGHLPQRQQANLKAAGELVLARRKRSLAGLAVFAISPLPSAQLFEAAGLLNVALIPLTVAFFAGRVVSYSLYLGGAKAFNHTNAGQLLLSSLTSPWGTLFEVAMLAGLVALARVDWASRLRHGETNGGRGGGRAAAP</sequence>
<feature type="transmembrane region" description="Helical" evidence="1">
    <location>
        <begin position="34"/>
        <end position="60"/>
    </location>
</feature>
<feature type="transmembrane region" description="Helical" evidence="1">
    <location>
        <begin position="116"/>
        <end position="139"/>
    </location>
</feature>
<gene>
    <name evidence="2" type="ORF">FB474_0274</name>
</gene>
<comment type="caution">
    <text evidence="2">The sequence shown here is derived from an EMBL/GenBank/DDBJ whole genome shotgun (WGS) entry which is preliminary data.</text>
</comment>